<evidence type="ECO:0000256" key="2">
    <source>
        <dbReference type="ARBA" id="ARBA00022723"/>
    </source>
</evidence>
<dbReference type="Proteomes" id="UP000070366">
    <property type="component" value="Unassembled WGS sequence"/>
</dbReference>
<proteinExistence type="inferred from homology"/>
<comment type="caution">
    <text evidence="9">The sequence shown here is derived from an EMBL/GenBank/DDBJ whole genome shotgun (WGS) entry which is preliminary data.</text>
</comment>
<evidence type="ECO:0000313" key="10">
    <source>
        <dbReference type="Proteomes" id="UP000070366"/>
    </source>
</evidence>
<evidence type="ECO:0000313" key="9">
    <source>
        <dbReference type="EMBL" id="KXK65710.1"/>
    </source>
</evidence>
<evidence type="ECO:0000256" key="3">
    <source>
        <dbReference type="ARBA" id="ARBA00022801"/>
    </source>
</evidence>
<feature type="domain" description="Peptidase M3A/M3B catalytic" evidence="8">
    <location>
        <begin position="325"/>
        <end position="585"/>
    </location>
</feature>
<keyword evidence="5 6" id="KW-0482">Metalloprotease</keyword>
<dbReference type="InterPro" id="IPR001567">
    <property type="entry name" value="Pept_M3A_M3B_dom"/>
</dbReference>
<dbReference type="SUPFAM" id="SSF55486">
    <property type="entry name" value="Metalloproteases ('zincins'), catalytic domain"/>
    <property type="match status" value="1"/>
</dbReference>
<dbReference type="Gene3D" id="1.10.1370.30">
    <property type="match status" value="1"/>
</dbReference>
<evidence type="ECO:0000256" key="6">
    <source>
        <dbReference type="RuleBase" id="RU003435"/>
    </source>
</evidence>
<comment type="cofactor">
    <cofactor evidence="6">
        <name>Zn(2+)</name>
        <dbReference type="ChEBI" id="CHEBI:29105"/>
    </cofactor>
    <text evidence="6">Binds 1 zinc ion.</text>
</comment>
<reference evidence="9 10" key="1">
    <citation type="submission" date="2016-02" db="EMBL/GenBank/DDBJ databases">
        <authorList>
            <person name="Wen L."/>
            <person name="He K."/>
            <person name="Yang H."/>
        </authorList>
    </citation>
    <scope>NUCLEOTIDE SEQUENCE [LARGE SCALE GENOMIC DNA]</scope>
    <source>
        <strain evidence="9 10">DSM 22607</strain>
    </source>
</reference>
<dbReference type="STRING" id="626937.HMPREF3293_01432"/>
<dbReference type="GO" id="GO:0046872">
    <property type="term" value="F:metal ion binding"/>
    <property type="evidence" value="ECO:0007669"/>
    <property type="project" value="UniProtKB-UniRule"/>
</dbReference>
<evidence type="ECO:0000259" key="8">
    <source>
        <dbReference type="Pfam" id="PF01432"/>
    </source>
</evidence>
<name>A0A136Q4Y6_9FIRM</name>
<evidence type="ECO:0000256" key="1">
    <source>
        <dbReference type="ARBA" id="ARBA00022670"/>
    </source>
</evidence>
<keyword evidence="3 6" id="KW-0378">Hydrolase</keyword>
<sequence length="606" mass="68636">MIKWRMLLMKKQVRITALVTAILIMAALISGCSLARTIITETVDEISSGGARPAPSFSPQPFPSLAPQDTDATPFSEMEYVRPDADAAAARLCGLAEEVYACEDAQELKALFEEGEALYEEYNTMVRLASLKSTMDLTDETWLAEEAYTTQGFTAVDMAYEEYYVALYYSPFSEEIEQNWQPGYFDDIVQDEDWYADGTQELYGRESALLSEYAQQRQAAAVLWDGQELSYEDISGIEDADEYYAALAAWHEACAPGLEEIYVELVRTRMQLAEKLGFGSYTEMVFAQNRIDYTPEMMADMTGGIVEYLAPVYAETFDYPIEGEAEYEVWADFVQQTLYGMDDELGGNFQLMREYGLIDWEPRAGKTPGAYTTYLDSYHSPFILMSYTGDEYSMTTLIHEFGHFNNYLETGVTAEATDVSEIYSQALELLVANHYGEYFGEEIGYEMQYNALSDKLDSFVQQAYYTAVEQEVYSLGKEEVTPGAVEEIAARQAERFGLADFFYDDLYRYDWVTVPHIYELPYYTFAYATSADIAVQLWELSLTDEQAALDAYRALLSREESTDFIENAKAAGLASPFDEGEMRRMAELLQTYLSEEEWSGALVDAA</sequence>
<keyword evidence="2 6" id="KW-0479">Metal-binding</keyword>
<dbReference type="EMBL" id="LSZW01000057">
    <property type="protein sequence ID" value="KXK65710.1"/>
    <property type="molecule type" value="Genomic_DNA"/>
</dbReference>
<dbReference type="AlphaFoldDB" id="A0A136Q4Y6"/>
<dbReference type="GO" id="GO:0004222">
    <property type="term" value="F:metalloendopeptidase activity"/>
    <property type="evidence" value="ECO:0007669"/>
    <property type="project" value="InterPro"/>
</dbReference>
<evidence type="ECO:0000256" key="7">
    <source>
        <dbReference type="SAM" id="MobiDB-lite"/>
    </source>
</evidence>
<dbReference type="PROSITE" id="PS51257">
    <property type="entry name" value="PROKAR_LIPOPROTEIN"/>
    <property type="match status" value="1"/>
</dbReference>
<dbReference type="Pfam" id="PF01432">
    <property type="entry name" value="Peptidase_M3"/>
    <property type="match status" value="1"/>
</dbReference>
<protein>
    <submittedName>
        <fullName evidence="9">Oligoendopeptidase, M3 family</fullName>
    </submittedName>
</protein>
<feature type="region of interest" description="Disordered" evidence="7">
    <location>
        <begin position="49"/>
        <end position="68"/>
    </location>
</feature>
<evidence type="ECO:0000256" key="4">
    <source>
        <dbReference type="ARBA" id="ARBA00022833"/>
    </source>
</evidence>
<gene>
    <name evidence="9" type="ORF">HMPREF3293_01432</name>
</gene>
<dbReference type="OrthoDB" id="9762795at2"/>
<keyword evidence="4 6" id="KW-0862">Zinc</keyword>
<accession>A0A136Q4Y6</accession>
<evidence type="ECO:0000256" key="5">
    <source>
        <dbReference type="ARBA" id="ARBA00023049"/>
    </source>
</evidence>
<keyword evidence="1 6" id="KW-0645">Protease</keyword>
<dbReference type="KEGG" id="cmiu:B1H56_11995"/>
<dbReference type="GO" id="GO:0006508">
    <property type="term" value="P:proteolysis"/>
    <property type="evidence" value="ECO:0007669"/>
    <property type="project" value="UniProtKB-KW"/>
</dbReference>
<comment type="similarity">
    <text evidence="6">Belongs to the peptidase M3 family.</text>
</comment>
<organism evidence="9 10">
    <name type="scientific">Christensenella minuta</name>
    <dbReference type="NCBI Taxonomy" id="626937"/>
    <lineage>
        <taxon>Bacteria</taxon>
        <taxon>Bacillati</taxon>
        <taxon>Bacillota</taxon>
        <taxon>Clostridia</taxon>
        <taxon>Christensenellales</taxon>
        <taxon>Christensenellaceae</taxon>
        <taxon>Christensenella</taxon>
    </lineage>
</organism>
<keyword evidence="10" id="KW-1185">Reference proteome</keyword>